<dbReference type="SUPFAM" id="SSF48239">
    <property type="entry name" value="Terpenoid cyclases/Protein prenyltransferases"/>
    <property type="match status" value="1"/>
</dbReference>
<sequence>MKVLNKNDYQEIRTWIHRNARELELSVWNYFFENGSREAVIDALSYYQNEDGGFGHAVEPDGWNPESSPYATLVVTGILRRTGAADAMGAGHPMMQGIFRYLENGAGCDENGWMFSVPSNDGWPHAPWWSYDEAENQLQSMGITAGLCAFILHYGEPESAVYQTALEHTSGILEKAAAAEDFGEMGAGGVCMLLGEVMMSGLNASFPCEGLMGKMAEVVNCSIERDTEKWAGYTPRPSEFIWAPDSPFYKGNEEIVEKELEYLIDTRKPGGVWDITWTWFALGEKYPKEFAVSENWWKASKAIEKLGFLMSFGRVKTEE</sequence>
<organism evidence="1 2">
    <name type="scientific">Hungatella hathewayi</name>
    <dbReference type="NCBI Taxonomy" id="154046"/>
    <lineage>
        <taxon>Bacteria</taxon>
        <taxon>Bacillati</taxon>
        <taxon>Bacillota</taxon>
        <taxon>Clostridia</taxon>
        <taxon>Lachnospirales</taxon>
        <taxon>Lachnospiraceae</taxon>
        <taxon>Hungatella</taxon>
    </lineage>
</organism>
<protein>
    <recommendedName>
        <fullName evidence="3">Prenyltransferase</fullName>
    </recommendedName>
</protein>
<dbReference type="EMBL" id="CYZE01000001">
    <property type="protein sequence ID" value="CUN41004.1"/>
    <property type="molecule type" value="Genomic_DNA"/>
</dbReference>
<name>A0A173WNW0_9FIRM</name>
<evidence type="ECO:0000313" key="2">
    <source>
        <dbReference type="Proteomes" id="UP000095651"/>
    </source>
</evidence>
<gene>
    <name evidence="1" type="ORF">ERS852407_00095</name>
</gene>
<proteinExistence type="predicted"/>
<reference evidence="1 2" key="1">
    <citation type="submission" date="2015-09" db="EMBL/GenBank/DDBJ databases">
        <authorList>
            <consortium name="Pathogen Informatics"/>
        </authorList>
    </citation>
    <scope>NUCLEOTIDE SEQUENCE [LARGE SCALE GENOMIC DNA]</scope>
    <source>
        <strain evidence="1 2">2789STDY5608850</strain>
    </source>
</reference>
<evidence type="ECO:0000313" key="1">
    <source>
        <dbReference type="EMBL" id="CUN41004.1"/>
    </source>
</evidence>
<dbReference type="AlphaFoldDB" id="A0A173WNW0"/>
<accession>A0A173WNW0</accession>
<evidence type="ECO:0008006" key="3">
    <source>
        <dbReference type="Google" id="ProtNLM"/>
    </source>
</evidence>
<dbReference type="RefSeq" id="WP_055652573.1">
    <property type="nucleotide sequence ID" value="NZ_CABIXC010000001.1"/>
</dbReference>
<dbReference type="Proteomes" id="UP000095651">
    <property type="component" value="Unassembled WGS sequence"/>
</dbReference>
<dbReference type="InterPro" id="IPR008930">
    <property type="entry name" value="Terpenoid_cyclase/PrenylTrfase"/>
</dbReference>